<evidence type="ECO:0000256" key="1">
    <source>
        <dbReference type="SAM" id="MobiDB-lite"/>
    </source>
</evidence>
<sequence>MGRTTTKTRSDAHSIANVPSRGNIGTELPPPPPPLSAGSVRYACVVVYSDKKWLLHFKLNSCEIGVQVSEDVEIALRHVWTIDRLLQYFLLELCRGPEEESMQQKGVLRVGFYSREFYEQERYLLFDFTMEEESYCQP</sequence>
<evidence type="ECO:0000313" key="3">
    <source>
        <dbReference type="Proteomes" id="UP000078541"/>
    </source>
</evidence>
<gene>
    <name evidence="2" type="ORF">ALC56_00120</name>
</gene>
<proteinExistence type="predicted"/>
<evidence type="ECO:0000313" key="2">
    <source>
        <dbReference type="EMBL" id="KYN45426.1"/>
    </source>
</evidence>
<dbReference type="Proteomes" id="UP000078541">
    <property type="component" value="Unassembled WGS sequence"/>
</dbReference>
<organism evidence="2 3">
    <name type="scientific">Trachymyrmex septentrionalis</name>
    <dbReference type="NCBI Taxonomy" id="34720"/>
    <lineage>
        <taxon>Eukaryota</taxon>
        <taxon>Metazoa</taxon>
        <taxon>Ecdysozoa</taxon>
        <taxon>Arthropoda</taxon>
        <taxon>Hexapoda</taxon>
        <taxon>Insecta</taxon>
        <taxon>Pterygota</taxon>
        <taxon>Neoptera</taxon>
        <taxon>Endopterygota</taxon>
        <taxon>Hymenoptera</taxon>
        <taxon>Apocrita</taxon>
        <taxon>Aculeata</taxon>
        <taxon>Formicoidea</taxon>
        <taxon>Formicidae</taxon>
        <taxon>Myrmicinae</taxon>
        <taxon>Trachymyrmex</taxon>
    </lineage>
</organism>
<name>A0A195FYB9_9HYME</name>
<protein>
    <submittedName>
        <fullName evidence="2">Uncharacterized protein</fullName>
    </submittedName>
</protein>
<feature type="region of interest" description="Disordered" evidence="1">
    <location>
        <begin position="1"/>
        <end position="32"/>
    </location>
</feature>
<reference evidence="2 3" key="1">
    <citation type="submission" date="2016-03" db="EMBL/GenBank/DDBJ databases">
        <title>Trachymyrmex septentrionalis WGS genome.</title>
        <authorList>
            <person name="Nygaard S."/>
            <person name="Hu H."/>
            <person name="Boomsma J."/>
            <person name="Zhang G."/>
        </authorList>
    </citation>
    <scope>NUCLEOTIDE SEQUENCE [LARGE SCALE GENOMIC DNA]</scope>
    <source>
        <strain evidence="2">Tsep2-gDNA-1</strain>
        <tissue evidence="2">Whole body</tissue>
    </source>
</reference>
<accession>A0A195FYB9</accession>
<dbReference type="AlphaFoldDB" id="A0A195FYB9"/>
<keyword evidence="3" id="KW-1185">Reference proteome</keyword>
<dbReference type="EMBL" id="KQ981161">
    <property type="protein sequence ID" value="KYN45426.1"/>
    <property type="molecule type" value="Genomic_DNA"/>
</dbReference>